<dbReference type="AlphaFoldDB" id="A0A5S3X689"/>
<proteinExistence type="predicted"/>
<organism evidence="2 3">
    <name type="scientific">Pseudoalteromonas rubra</name>
    <dbReference type="NCBI Taxonomy" id="43658"/>
    <lineage>
        <taxon>Bacteria</taxon>
        <taxon>Pseudomonadati</taxon>
        <taxon>Pseudomonadota</taxon>
        <taxon>Gammaproteobacteria</taxon>
        <taxon>Alteromonadales</taxon>
        <taxon>Pseudoalteromonadaceae</taxon>
        <taxon>Pseudoalteromonas</taxon>
    </lineage>
</organism>
<accession>A0A5S3X689</accession>
<dbReference type="OrthoDB" id="4239190at2"/>
<dbReference type="EMBL" id="PNCJ01000004">
    <property type="protein sequence ID" value="TMP39872.1"/>
    <property type="molecule type" value="Genomic_DNA"/>
</dbReference>
<dbReference type="Pfam" id="PF18735">
    <property type="entry name" value="HEPN_RiboL-PSP"/>
    <property type="match status" value="1"/>
</dbReference>
<name>A0A5S3X689_9GAMM</name>
<evidence type="ECO:0000259" key="1">
    <source>
        <dbReference type="Pfam" id="PF18735"/>
    </source>
</evidence>
<reference evidence="2 3" key="1">
    <citation type="submission" date="2018-01" db="EMBL/GenBank/DDBJ databases">
        <authorList>
            <person name="Paulsen S."/>
            <person name="Gram L.K."/>
        </authorList>
    </citation>
    <scope>NUCLEOTIDE SEQUENCE [LARGE SCALE GENOMIC DNA]</scope>
    <source>
        <strain evidence="2 3">S2599</strain>
    </source>
</reference>
<feature type="domain" description="RiboL-PSP-HEPN" evidence="1">
    <location>
        <begin position="9"/>
        <end position="208"/>
    </location>
</feature>
<reference evidence="3" key="2">
    <citation type="submission" date="2019-06" db="EMBL/GenBank/DDBJ databases">
        <title>Co-occurence of chitin degradation, pigmentation and bioactivity in marine Pseudoalteromonas.</title>
        <authorList>
            <person name="Sonnenschein E.C."/>
            <person name="Bech P.K."/>
        </authorList>
    </citation>
    <scope>NUCLEOTIDE SEQUENCE [LARGE SCALE GENOMIC DNA]</scope>
    <source>
        <strain evidence="3">S2599</strain>
    </source>
</reference>
<dbReference type="InterPro" id="IPR041519">
    <property type="entry name" value="HEPN_RiboL-PSP"/>
</dbReference>
<evidence type="ECO:0000313" key="3">
    <source>
        <dbReference type="Proteomes" id="UP000306719"/>
    </source>
</evidence>
<sequence length="216" mass="24672">MRVSNRFKELKTRLRELRLHLLPNTFSPTGDYSDRQQDRARGYRLLVHAEIESYLEDVSKETVTEAIRDWKANQKPSIVIVSFLASYHSSWNVVEEVNNEEIIQIAKSRKNGKDSVEQVIDLAQKQFTKKLKDNHGVKDKNFKTLILPLGVEISSLDQTWLTNLDSFGTKRGEVAHKAKRAQGSINPKDEFDLVNSLLVGIEELDKKIVRVKAGSV</sequence>
<comment type="caution">
    <text evidence="2">The sequence shown here is derived from an EMBL/GenBank/DDBJ whole genome shotgun (WGS) entry which is preliminary data.</text>
</comment>
<dbReference type="Proteomes" id="UP000306719">
    <property type="component" value="Unassembled WGS sequence"/>
</dbReference>
<gene>
    <name evidence="2" type="ORF">CWB98_00980</name>
</gene>
<dbReference type="RefSeq" id="WP_138543115.1">
    <property type="nucleotide sequence ID" value="NZ_PNCJ01000004.1"/>
</dbReference>
<protein>
    <recommendedName>
        <fullName evidence="1">RiboL-PSP-HEPN domain-containing protein</fullName>
    </recommendedName>
</protein>
<evidence type="ECO:0000313" key="2">
    <source>
        <dbReference type="EMBL" id="TMP39872.1"/>
    </source>
</evidence>